<proteinExistence type="predicted"/>
<dbReference type="Pfam" id="PF03457">
    <property type="entry name" value="HA"/>
    <property type="match status" value="1"/>
</dbReference>
<name>A0ABD3QM85_9STRA</name>
<dbReference type="InterPro" id="IPR005114">
    <property type="entry name" value="Helicase_assoc"/>
</dbReference>
<gene>
    <name evidence="2" type="ORF">HJC23_012647</name>
</gene>
<keyword evidence="3" id="KW-1185">Reference proteome</keyword>
<dbReference type="AlphaFoldDB" id="A0ABD3QM85"/>
<reference evidence="2 3" key="1">
    <citation type="journal article" date="2020" name="G3 (Bethesda)">
        <title>Improved Reference Genome for Cyclotella cryptica CCMP332, a Model for Cell Wall Morphogenesis, Salinity Adaptation, and Lipid Production in Diatoms (Bacillariophyta).</title>
        <authorList>
            <person name="Roberts W.R."/>
            <person name="Downey K.M."/>
            <person name="Ruck E.C."/>
            <person name="Traller J.C."/>
            <person name="Alverson A.J."/>
        </authorList>
    </citation>
    <scope>NUCLEOTIDE SEQUENCE [LARGE SCALE GENOMIC DNA]</scope>
    <source>
        <strain evidence="2 3">CCMP332</strain>
    </source>
</reference>
<protein>
    <recommendedName>
        <fullName evidence="1">Helicase-associated domain-containing protein</fullName>
    </recommendedName>
</protein>
<feature type="non-terminal residue" evidence="2">
    <location>
        <position position="1"/>
    </location>
</feature>
<evidence type="ECO:0000313" key="3">
    <source>
        <dbReference type="Proteomes" id="UP001516023"/>
    </source>
</evidence>
<organism evidence="2 3">
    <name type="scientific">Cyclotella cryptica</name>
    <dbReference type="NCBI Taxonomy" id="29204"/>
    <lineage>
        <taxon>Eukaryota</taxon>
        <taxon>Sar</taxon>
        <taxon>Stramenopiles</taxon>
        <taxon>Ochrophyta</taxon>
        <taxon>Bacillariophyta</taxon>
        <taxon>Coscinodiscophyceae</taxon>
        <taxon>Thalassiosirophycidae</taxon>
        <taxon>Stephanodiscales</taxon>
        <taxon>Stephanodiscaceae</taxon>
        <taxon>Cyclotella</taxon>
    </lineage>
</organism>
<dbReference type="EMBL" id="JABMIG020000028">
    <property type="protein sequence ID" value="KAL3801247.1"/>
    <property type="molecule type" value="Genomic_DNA"/>
</dbReference>
<dbReference type="PANTHER" id="PTHR33418">
    <property type="entry name" value="HELICASE-ASSOCIATED"/>
    <property type="match status" value="1"/>
</dbReference>
<comment type="caution">
    <text evidence="2">The sequence shown here is derived from an EMBL/GenBank/DDBJ whole genome shotgun (WGS) entry which is preliminary data.</text>
</comment>
<dbReference type="PANTHER" id="PTHR33418:SF1">
    <property type="entry name" value="HELICASE-ASSOCIATED DOMAIN-CONTAINING PROTEIN"/>
    <property type="match status" value="1"/>
</dbReference>
<evidence type="ECO:0000313" key="2">
    <source>
        <dbReference type="EMBL" id="KAL3801247.1"/>
    </source>
</evidence>
<evidence type="ECO:0000259" key="1">
    <source>
        <dbReference type="Pfam" id="PF03457"/>
    </source>
</evidence>
<dbReference type="Gene3D" id="6.10.140.530">
    <property type="match status" value="1"/>
</dbReference>
<dbReference type="Proteomes" id="UP001516023">
    <property type="component" value="Unassembled WGS sequence"/>
</dbReference>
<sequence length="102" mass="12026">QRVHYRNGLVGKTPTLSRIQIRCLEEVGFRWVAAMLAIWDDRFKQLIEYKNKNVNCLVPAQYDQNPALGRWVGSQCKLYKNGQMKEERVKQLQEIGFIWSAR</sequence>
<feature type="domain" description="Helicase-associated" evidence="1">
    <location>
        <begin position="39"/>
        <end position="97"/>
    </location>
</feature>
<accession>A0ABD3QM85</accession>